<gene>
    <name evidence="9" type="ORF">HMPREF2130_05150</name>
</gene>
<keyword evidence="10" id="KW-1185">Reference proteome</keyword>
<dbReference type="GO" id="GO:0005886">
    <property type="term" value="C:plasma membrane"/>
    <property type="evidence" value="ECO:0007669"/>
    <property type="project" value="UniProtKB-SubCell"/>
</dbReference>
<dbReference type="PANTHER" id="PTHR34979:SF1">
    <property type="entry name" value="INNER MEMBRANE PROTEIN YGAZ"/>
    <property type="match status" value="1"/>
</dbReference>
<organism evidence="9 10">
    <name type="scientific">Oligella urethralis DNF00040</name>
    <dbReference type="NCBI Taxonomy" id="1401065"/>
    <lineage>
        <taxon>Bacteria</taxon>
        <taxon>Pseudomonadati</taxon>
        <taxon>Pseudomonadota</taxon>
        <taxon>Betaproteobacteria</taxon>
        <taxon>Burkholderiales</taxon>
        <taxon>Alcaligenaceae</taxon>
        <taxon>Oligella</taxon>
    </lineage>
</organism>
<dbReference type="PANTHER" id="PTHR34979">
    <property type="entry name" value="INNER MEMBRANE PROTEIN YGAZ"/>
    <property type="match status" value="1"/>
</dbReference>
<evidence type="ECO:0000313" key="10">
    <source>
        <dbReference type="Proteomes" id="UP000029629"/>
    </source>
</evidence>
<evidence type="ECO:0000256" key="1">
    <source>
        <dbReference type="ARBA" id="ARBA00004651"/>
    </source>
</evidence>
<name>A0A096AJY8_9BURK</name>
<dbReference type="EMBL" id="JRNI01000018">
    <property type="protein sequence ID" value="KGF30987.1"/>
    <property type="molecule type" value="Genomic_DNA"/>
</dbReference>
<evidence type="ECO:0000256" key="5">
    <source>
        <dbReference type="ARBA" id="ARBA00022692"/>
    </source>
</evidence>
<sequence>MGKPHPALTYQATWFAFKEMLPVAAFVAIFGLAFGLAAVQTGLDGLSTVLMSAAVFAGASQFATLELWGEHVPLVPLIATVFFINARHILMGASVYPWFKDIPLRQRYQYLLVISDANWAKAMIKYNHGKSGLADIVGGGLALWLMWVVGTWLGLYFGYLIQNPRALGLDMVMYCFLLTMVLSGPKDLRIVIIWLVSALVAVLAYWYLPENMHVVVGALAGGLVGLFWKERAAT</sequence>
<feature type="transmembrane region" description="Helical" evidence="8">
    <location>
        <begin position="77"/>
        <end position="99"/>
    </location>
</feature>
<dbReference type="GO" id="GO:1903785">
    <property type="term" value="P:L-valine transmembrane transport"/>
    <property type="evidence" value="ECO:0007669"/>
    <property type="project" value="TreeGrafter"/>
</dbReference>
<keyword evidence="6 8" id="KW-1133">Transmembrane helix</keyword>
<keyword evidence="7 8" id="KW-0472">Membrane</keyword>
<dbReference type="OrthoDB" id="3177005at2"/>
<dbReference type="InterPro" id="IPR011606">
    <property type="entry name" value="Brnchd-chn_aa_trnsp_permease"/>
</dbReference>
<dbReference type="AlphaFoldDB" id="A0A096AJY8"/>
<evidence type="ECO:0000256" key="6">
    <source>
        <dbReference type="ARBA" id="ARBA00022989"/>
    </source>
</evidence>
<dbReference type="eggNOG" id="COG1296">
    <property type="taxonomic scope" value="Bacteria"/>
</dbReference>
<evidence type="ECO:0000256" key="8">
    <source>
        <dbReference type="SAM" id="Phobius"/>
    </source>
</evidence>
<keyword evidence="3" id="KW-0813">Transport</keyword>
<feature type="transmembrane region" description="Helical" evidence="8">
    <location>
        <begin position="190"/>
        <end position="206"/>
    </location>
</feature>
<evidence type="ECO:0000256" key="7">
    <source>
        <dbReference type="ARBA" id="ARBA00023136"/>
    </source>
</evidence>
<evidence type="ECO:0000256" key="2">
    <source>
        <dbReference type="ARBA" id="ARBA00010735"/>
    </source>
</evidence>
<feature type="transmembrane region" description="Helical" evidence="8">
    <location>
        <begin position="20"/>
        <end position="39"/>
    </location>
</feature>
<dbReference type="Proteomes" id="UP000029629">
    <property type="component" value="Unassembled WGS sequence"/>
</dbReference>
<evidence type="ECO:0000256" key="4">
    <source>
        <dbReference type="ARBA" id="ARBA00022475"/>
    </source>
</evidence>
<comment type="subcellular location">
    <subcellularLocation>
        <location evidence="1">Cell membrane</location>
        <topology evidence="1">Multi-pass membrane protein</topology>
    </subcellularLocation>
</comment>
<keyword evidence="4" id="KW-1003">Cell membrane</keyword>
<evidence type="ECO:0000256" key="3">
    <source>
        <dbReference type="ARBA" id="ARBA00022448"/>
    </source>
</evidence>
<reference evidence="9 10" key="1">
    <citation type="submission" date="2014-07" db="EMBL/GenBank/DDBJ databases">
        <authorList>
            <person name="McCorrison J."/>
            <person name="Sanka R."/>
            <person name="Torralba M."/>
            <person name="Gillis M."/>
            <person name="Haft D.H."/>
            <person name="Methe B."/>
            <person name="Sutton G."/>
            <person name="Nelson K.E."/>
        </authorList>
    </citation>
    <scope>NUCLEOTIDE SEQUENCE [LARGE SCALE GENOMIC DNA]</scope>
    <source>
        <strain evidence="9 10">DNF00040</strain>
    </source>
</reference>
<keyword evidence="5 8" id="KW-0812">Transmembrane</keyword>
<feature type="transmembrane region" description="Helical" evidence="8">
    <location>
        <begin position="212"/>
        <end position="228"/>
    </location>
</feature>
<dbReference type="RefSeq" id="WP_036558745.1">
    <property type="nucleotide sequence ID" value="NZ_JRNI01000018.1"/>
</dbReference>
<protein>
    <submittedName>
        <fullName evidence="9">Branched-chain amino acid ABC transporter permease</fullName>
    </submittedName>
</protein>
<accession>A0A096AJY8</accession>
<feature type="transmembrane region" description="Helical" evidence="8">
    <location>
        <begin position="133"/>
        <end position="159"/>
    </location>
</feature>
<comment type="caution">
    <text evidence="9">The sequence shown here is derived from an EMBL/GenBank/DDBJ whole genome shotgun (WGS) entry which is preliminary data.</text>
</comment>
<feature type="transmembrane region" description="Helical" evidence="8">
    <location>
        <begin position="165"/>
        <end position="183"/>
    </location>
</feature>
<comment type="similarity">
    <text evidence="2">Belongs to the AzlC family.</text>
</comment>
<dbReference type="Pfam" id="PF03591">
    <property type="entry name" value="AzlC"/>
    <property type="match status" value="1"/>
</dbReference>
<proteinExistence type="inferred from homology"/>
<evidence type="ECO:0000313" key="9">
    <source>
        <dbReference type="EMBL" id="KGF30987.1"/>
    </source>
</evidence>